<dbReference type="Pfam" id="PF03050">
    <property type="entry name" value="DDE_Tnp_IS66"/>
    <property type="match status" value="1"/>
</dbReference>
<dbReference type="OrthoDB" id="5526367at2"/>
<protein>
    <recommendedName>
        <fullName evidence="1">Transposase IS66 central domain-containing protein</fullName>
    </recommendedName>
</protein>
<dbReference type="Proteomes" id="UP000298602">
    <property type="component" value="Chromosome"/>
</dbReference>
<evidence type="ECO:0000313" key="3">
    <source>
        <dbReference type="Proteomes" id="UP000298602"/>
    </source>
</evidence>
<proteinExistence type="predicted"/>
<dbReference type="AlphaFoldDB" id="A0A4P8L571"/>
<organism evidence="2 3">
    <name type="scientific">Desulfoglaeba alkanexedens ALDC</name>
    <dbReference type="NCBI Taxonomy" id="980445"/>
    <lineage>
        <taxon>Bacteria</taxon>
        <taxon>Pseudomonadati</taxon>
        <taxon>Thermodesulfobacteriota</taxon>
        <taxon>Syntrophobacteria</taxon>
        <taxon>Syntrophobacterales</taxon>
        <taxon>Syntrophobacteraceae</taxon>
        <taxon>Desulfoglaeba</taxon>
    </lineage>
</organism>
<dbReference type="KEGG" id="dax:FDQ92_13945"/>
<dbReference type="InterPro" id="IPR004291">
    <property type="entry name" value="Transposase_IS66_central"/>
</dbReference>
<name>A0A4P8L571_9BACT</name>
<reference evidence="2 3" key="2">
    <citation type="submission" date="2019-05" db="EMBL/GenBank/DDBJ databases">
        <authorList>
            <person name="Suflita J.M."/>
            <person name="Marks C.R."/>
        </authorList>
    </citation>
    <scope>NUCLEOTIDE SEQUENCE [LARGE SCALE GENOMIC DNA]</scope>
    <source>
        <strain evidence="2 3">ALDC</strain>
    </source>
</reference>
<feature type="domain" description="Transposase IS66 central" evidence="1">
    <location>
        <begin position="2"/>
        <end position="43"/>
    </location>
</feature>
<evidence type="ECO:0000259" key="1">
    <source>
        <dbReference type="Pfam" id="PF03050"/>
    </source>
</evidence>
<reference evidence="2 3" key="1">
    <citation type="submission" date="2019-05" db="EMBL/GenBank/DDBJ databases">
        <title>The Complete Genome Sequence of the n-alkane-degrading Desulfoglaeba alkanexedens ALDC reveals multiple alkylsuccinate synthase gene clusters.</title>
        <authorList>
            <person name="Callaghan A.V."/>
            <person name="Davidova I.A."/>
            <person name="Duncan K.E."/>
            <person name="Morris B."/>
            <person name="McInerney M.J."/>
        </authorList>
    </citation>
    <scope>NUCLEOTIDE SEQUENCE [LARGE SCALE GENOMIC DNA]</scope>
    <source>
        <strain evidence="2 3">ALDC</strain>
    </source>
</reference>
<gene>
    <name evidence="2" type="ORF">FDQ92_13945</name>
</gene>
<keyword evidence="3" id="KW-1185">Reference proteome</keyword>
<dbReference type="EMBL" id="CP040098">
    <property type="protein sequence ID" value="QCQ23176.1"/>
    <property type="molecule type" value="Genomic_DNA"/>
</dbReference>
<evidence type="ECO:0000313" key="2">
    <source>
        <dbReference type="EMBL" id="QCQ23176.1"/>
    </source>
</evidence>
<accession>A0A4P8L571</accession>
<sequence length="89" mass="10476">MDTLFTFLVNKGVEPTNNFAERTIRFGVLWRKRSQGTKSDKGNRWVVRILPLRQTCSLHKMSTFSVLVQAFDSYFKEQHPDLDWITRLA</sequence>